<feature type="compositionally biased region" description="Basic and acidic residues" evidence="1">
    <location>
        <begin position="63"/>
        <end position="72"/>
    </location>
</feature>
<evidence type="ECO:0000313" key="3">
    <source>
        <dbReference type="Proteomes" id="UP001168146"/>
    </source>
</evidence>
<feature type="compositionally biased region" description="Polar residues" evidence="1">
    <location>
        <begin position="1"/>
        <end position="10"/>
    </location>
</feature>
<comment type="caution">
    <text evidence="2">The sequence shown here is derived from an EMBL/GenBank/DDBJ whole genome shotgun (WGS) entry which is preliminary data.</text>
</comment>
<organism evidence="2 3">
    <name type="scientific">Friedmanniomyces endolithicus</name>
    <dbReference type="NCBI Taxonomy" id="329885"/>
    <lineage>
        <taxon>Eukaryota</taxon>
        <taxon>Fungi</taxon>
        <taxon>Dikarya</taxon>
        <taxon>Ascomycota</taxon>
        <taxon>Pezizomycotina</taxon>
        <taxon>Dothideomycetes</taxon>
        <taxon>Dothideomycetidae</taxon>
        <taxon>Mycosphaerellales</taxon>
        <taxon>Teratosphaeriaceae</taxon>
        <taxon>Friedmanniomyces</taxon>
    </lineage>
</organism>
<protein>
    <submittedName>
        <fullName evidence="2">Uncharacterized protein</fullName>
    </submittedName>
</protein>
<sequence length="178" mass="19088">MTSQASQAAKPSSEKEMAGPSVEERSIAPSDTASTAPILPEAQHGTPHDSGSTDAGHKSLLQRLKDTRSEHKSAHKSISDSGPYELVFDPKLGKEVMRKNPHWPNEDSYLRENTGLTVKKGMESAPDSVKQQTGTWGQTSGEFSFSYFACGAGVDGEWVDGLADRGCVVGRLERAGLL</sequence>
<gene>
    <name evidence="2" type="ORF">LTR82_016689</name>
</gene>
<reference evidence="2" key="1">
    <citation type="submission" date="2021-12" db="EMBL/GenBank/DDBJ databases">
        <title>Black yeast isolated from Biological Soil Crust.</title>
        <authorList>
            <person name="Kurbessoian T."/>
        </authorList>
    </citation>
    <scope>NUCLEOTIDE SEQUENCE</scope>
    <source>
        <strain evidence="2">CCFEE 5208</strain>
    </source>
</reference>
<dbReference type="EMBL" id="JASUXU010000111">
    <property type="protein sequence ID" value="KAK0305681.1"/>
    <property type="molecule type" value="Genomic_DNA"/>
</dbReference>
<evidence type="ECO:0000256" key="1">
    <source>
        <dbReference type="SAM" id="MobiDB-lite"/>
    </source>
</evidence>
<feature type="compositionally biased region" description="Basic and acidic residues" evidence="1">
    <location>
        <begin position="12"/>
        <end position="26"/>
    </location>
</feature>
<evidence type="ECO:0000313" key="2">
    <source>
        <dbReference type="EMBL" id="KAK0305681.1"/>
    </source>
</evidence>
<name>A0AAN6J0X7_9PEZI</name>
<feature type="region of interest" description="Disordered" evidence="1">
    <location>
        <begin position="1"/>
        <end position="85"/>
    </location>
</feature>
<dbReference type="Proteomes" id="UP001168146">
    <property type="component" value="Unassembled WGS sequence"/>
</dbReference>
<accession>A0AAN6J0X7</accession>
<dbReference type="AlphaFoldDB" id="A0AAN6J0X7"/>
<proteinExistence type="predicted"/>